<evidence type="ECO:0000259" key="8">
    <source>
        <dbReference type="PROSITE" id="PS50928"/>
    </source>
</evidence>
<evidence type="ECO:0000256" key="3">
    <source>
        <dbReference type="ARBA" id="ARBA00022475"/>
    </source>
</evidence>
<feature type="transmembrane region" description="Helical" evidence="7">
    <location>
        <begin position="115"/>
        <end position="144"/>
    </location>
</feature>
<keyword evidence="6 7" id="KW-0472">Membrane</keyword>
<dbReference type="PROSITE" id="PS50928">
    <property type="entry name" value="ABC_TM1"/>
    <property type="match status" value="1"/>
</dbReference>
<feature type="transmembrane region" description="Helical" evidence="7">
    <location>
        <begin position="165"/>
        <end position="195"/>
    </location>
</feature>
<feature type="domain" description="ABC transmembrane type-1" evidence="8">
    <location>
        <begin position="117"/>
        <end position="298"/>
    </location>
</feature>
<comment type="similarity">
    <text evidence="7">Belongs to the binding-protein-dependent transport system permease family.</text>
</comment>
<sequence length="309" mass="34937">MIKKLRNIFNFAHFFLLLTFLSFILPSKYKAEMQEGLKSPLVFIIVLLIIEFLFLIKLFGKKDIQASKDILAFVFGFIFLWELLVSRFNIFPYVFVPAPENVFYIFISDTKKILLGFLSSMFLLITGLFSAISSAVILGTFVGWNQRLTKAIYPIVKAISTVPPLIYTPYVVLIMPTYTIASFTVIFLSIFWGVFMSSINNTAFVEKKIINSARVLNLPTATILFKVIIPFNFPRIFNGLPINIATAIMTLTAAEMLGADNGMGYYVRYSLSFANYTKAIAGIIFIALVVTLINNGISAAKKYLIKWNY</sequence>
<dbReference type="InterPro" id="IPR035906">
    <property type="entry name" value="MetI-like_sf"/>
</dbReference>
<dbReference type="GO" id="GO:0005886">
    <property type="term" value="C:plasma membrane"/>
    <property type="evidence" value="ECO:0007669"/>
    <property type="project" value="UniProtKB-SubCell"/>
</dbReference>
<dbReference type="EMBL" id="FOFU01000003">
    <property type="protein sequence ID" value="SEQ23444.1"/>
    <property type="molecule type" value="Genomic_DNA"/>
</dbReference>
<dbReference type="GO" id="GO:0055085">
    <property type="term" value="P:transmembrane transport"/>
    <property type="evidence" value="ECO:0007669"/>
    <property type="project" value="InterPro"/>
</dbReference>
<dbReference type="PANTHER" id="PTHR30151">
    <property type="entry name" value="ALKANE SULFONATE ABC TRANSPORTER-RELATED, MEMBRANE SUBUNIT"/>
    <property type="match status" value="1"/>
</dbReference>
<feature type="transmembrane region" description="Helical" evidence="7">
    <location>
        <begin position="240"/>
        <end position="259"/>
    </location>
</feature>
<accession>A0A1H9ECG0</accession>
<evidence type="ECO:0000256" key="1">
    <source>
        <dbReference type="ARBA" id="ARBA00004651"/>
    </source>
</evidence>
<protein>
    <submittedName>
        <fullName evidence="9">NitT/TauT family transport system permease protein</fullName>
    </submittedName>
</protein>
<evidence type="ECO:0000313" key="10">
    <source>
        <dbReference type="Proteomes" id="UP000182360"/>
    </source>
</evidence>
<evidence type="ECO:0000256" key="2">
    <source>
        <dbReference type="ARBA" id="ARBA00022448"/>
    </source>
</evidence>
<evidence type="ECO:0000256" key="4">
    <source>
        <dbReference type="ARBA" id="ARBA00022692"/>
    </source>
</evidence>
<dbReference type="SUPFAM" id="SSF161098">
    <property type="entry name" value="MetI-like"/>
    <property type="match status" value="1"/>
</dbReference>
<dbReference type="Gene3D" id="1.10.3720.10">
    <property type="entry name" value="MetI-like"/>
    <property type="match status" value="1"/>
</dbReference>
<organism evidence="9 10">
    <name type="scientific">Treponema bryantii</name>
    <dbReference type="NCBI Taxonomy" id="163"/>
    <lineage>
        <taxon>Bacteria</taxon>
        <taxon>Pseudomonadati</taxon>
        <taxon>Spirochaetota</taxon>
        <taxon>Spirochaetia</taxon>
        <taxon>Spirochaetales</taxon>
        <taxon>Treponemataceae</taxon>
        <taxon>Treponema</taxon>
    </lineage>
</organism>
<name>A0A1H9ECG0_9SPIR</name>
<dbReference type="Pfam" id="PF00528">
    <property type="entry name" value="BPD_transp_1"/>
    <property type="match status" value="1"/>
</dbReference>
<keyword evidence="3" id="KW-1003">Cell membrane</keyword>
<dbReference type="CDD" id="cd06261">
    <property type="entry name" value="TM_PBP2"/>
    <property type="match status" value="1"/>
</dbReference>
<dbReference type="PANTHER" id="PTHR30151:SF0">
    <property type="entry name" value="ABC TRANSPORTER PERMEASE PROTEIN MJ0413-RELATED"/>
    <property type="match status" value="1"/>
</dbReference>
<feature type="transmembrane region" description="Helical" evidence="7">
    <location>
        <begin position="279"/>
        <end position="297"/>
    </location>
</feature>
<evidence type="ECO:0000256" key="5">
    <source>
        <dbReference type="ARBA" id="ARBA00022989"/>
    </source>
</evidence>
<dbReference type="RefSeq" id="WP_074642182.1">
    <property type="nucleotide sequence ID" value="NZ_FOFU01000003.1"/>
</dbReference>
<gene>
    <name evidence="9" type="ORF">SAMN04487977_103114</name>
</gene>
<dbReference type="OrthoDB" id="9804353at2"/>
<comment type="subcellular location">
    <subcellularLocation>
        <location evidence="1 7">Cell membrane</location>
        <topology evidence="1 7">Multi-pass membrane protein</topology>
    </subcellularLocation>
</comment>
<dbReference type="InterPro" id="IPR000515">
    <property type="entry name" value="MetI-like"/>
</dbReference>
<feature type="transmembrane region" description="Helical" evidence="7">
    <location>
        <begin position="71"/>
        <end position="95"/>
    </location>
</feature>
<evidence type="ECO:0000256" key="7">
    <source>
        <dbReference type="RuleBase" id="RU363032"/>
    </source>
</evidence>
<evidence type="ECO:0000313" key="9">
    <source>
        <dbReference type="EMBL" id="SEQ23444.1"/>
    </source>
</evidence>
<feature type="transmembrane region" description="Helical" evidence="7">
    <location>
        <begin position="40"/>
        <end position="59"/>
    </location>
</feature>
<dbReference type="AlphaFoldDB" id="A0A1H9ECG0"/>
<evidence type="ECO:0000256" key="6">
    <source>
        <dbReference type="ARBA" id="ARBA00023136"/>
    </source>
</evidence>
<keyword evidence="5 7" id="KW-1133">Transmembrane helix</keyword>
<proteinExistence type="inferred from homology"/>
<dbReference type="Proteomes" id="UP000182360">
    <property type="component" value="Unassembled WGS sequence"/>
</dbReference>
<keyword evidence="4 7" id="KW-0812">Transmembrane</keyword>
<keyword evidence="2 7" id="KW-0813">Transport</keyword>
<reference evidence="9 10" key="1">
    <citation type="submission" date="2016-10" db="EMBL/GenBank/DDBJ databases">
        <authorList>
            <person name="de Groot N.N."/>
        </authorList>
    </citation>
    <scope>NUCLEOTIDE SEQUENCE [LARGE SCALE GENOMIC DNA]</scope>
    <source>
        <strain evidence="9 10">B25</strain>
    </source>
</reference>
<keyword evidence="10" id="KW-1185">Reference proteome</keyword>